<keyword evidence="1" id="KW-0574">Periplasm</keyword>
<feature type="signal peptide" evidence="2">
    <location>
        <begin position="1"/>
        <end position="29"/>
    </location>
</feature>
<dbReference type="RefSeq" id="WP_285871449.1">
    <property type="nucleotide sequence ID" value="NZ_JARFYM010000025.1"/>
</dbReference>
<sequence>MTVEISRRLFLQSAAASATLLYFVSAVHAADKTVIDVMTDGDTNVTDWWTNTLAPMFEKANPGLSLNIVITRANGSNDVVGERVVAAMQAKADPKVDYFEEFDPRRVPGAAQSGAFETVDAQKIPNLALVNPASLEIPQDIPYRASQVLLAYDSAVVSPQEVPKTWADLIAWIKGHPGKFIYCRPDKGGSGAYMVTRAIHEANNRDSTLFKADNFDADVAKKRFAGAWDILKDIEPYLYDKGSYPAGNNPTLQLFADGAVSMITAWSDQSLQGISQGALPGTTKLAQLQDLPFCGGYAFSSIPSQAAHKDAAFKLANFMLTPPVQEQMLKDFGAFPSIEWSHLSPDLAAKYKDVASAKMPSFPGGQWSAALNDGWYSNVATHIVRG</sequence>
<keyword evidence="4" id="KW-1185">Reference proteome</keyword>
<dbReference type="Gene3D" id="3.40.190.10">
    <property type="entry name" value="Periplasmic binding protein-like II"/>
    <property type="match status" value="1"/>
</dbReference>
<dbReference type="PANTHER" id="PTHR42779">
    <property type="entry name" value="PROTEIN YNJB"/>
    <property type="match status" value="1"/>
</dbReference>
<keyword evidence="2" id="KW-0732">Signal</keyword>
<reference evidence="3" key="1">
    <citation type="submission" date="2023-06" db="EMBL/GenBank/DDBJ databases">
        <title>Phylogenetic Diversity of Rhizobium strains.</title>
        <authorList>
            <person name="Moura F.T."/>
            <person name="Helene L.C.F."/>
            <person name="Hungria M."/>
        </authorList>
    </citation>
    <scope>NUCLEOTIDE SEQUENCE</scope>
    <source>
        <strain evidence="3">CCGE526</strain>
    </source>
</reference>
<accession>A0ABT7K0G8</accession>
<gene>
    <name evidence="3" type="ORF">PY649_24665</name>
</gene>
<dbReference type="Pfam" id="PF13416">
    <property type="entry name" value="SBP_bac_8"/>
    <property type="match status" value="1"/>
</dbReference>
<proteinExistence type="predicted"/>
<protein>
    <submittedName>
        <fullName evidence="3">Extracellular solute-binding protein</fullName>
    </submittedName>
</protein>
<dbReference type="InterPro" id="IPR006059">
    <property type="entry name" value="SBP"/>
</dbReference>
<evidence type="ECO:0000313" key="4">
    <source>
        <dbReference type="Proteomes" id="UP001172645"/>
    </source>
</evidence>
<evidence type="ECO:0000256" key="2">
    <source>
        <dbReference type="SAM" id="SignalP"/>
    </source>
</evidence>
<dbReference type="PANTHER" id="PTHR42779:SF1">
    <property type="entry name" value="PROTEIN YNJB"/>
    <property type="match status" value="1"/>
</dbReference>
<feature type="chain" id="PRO_5045958793" evidence="2">
    <location>
        <begin position="30"/>
        <end position="386"/>
    </location>
</feature>
<dbReference type="InterPro" id="IPR006311">
    <property type="entry name" value="TAT_signal"/>
</dbReference>
<dbReference type="EMBL" id="JARFYM010000025">
    <property type="protein sequence ID" value="MDL2402102.1"/>
    <property type="molecule type" value="Genomic_DNA"/>
</dbReference>
<evidence type="ECO:0000256" key="1">
    <source>
        <dbReference type="ARBA" id="ARBA00022764"/>
    </source>
</evidence>
<dbReference type="PROSITE" id="PS51318">
    <property type="entry name" value="TAT"/>
    <property type="match status" value="1"/>
</dbReference>
<dbReference type="Proteomes" id="UP001172645">
    <property type="component" value="Unassembled WGS sequence"/>
</dbReference>
<evidence type="ECO:0000313" key="3">
    <source>
        <dbReference type="EMBL" id="MDL2402102.1"/>
    </source>
</evidence>
<organism evidence="3 4">
    <name type="scientific">Rhizobium mayense</name>
    <dbReference type="NCBI Taxonomy" id="1312184"/>
    <lineage>
        <taxon>Bacteria</taxon>
        <taxon>Pseudomonadati</taxon>
        <taxon>Pseudomonadota</taxon>
        <taxon>Alphaproteobacteria</taxon>
        <taxon>Hyphomicrobiales</taxon>
        <taxon>Rhizobiaceae</taxon>
        <taxon>Rhizobium/Agrobacterium group</taxon>
        <taxon>Rhizobium</taxon>
    </lineage>
</organism>
<comment type="caution">
    <text evidence="3">The sequence shown here is derived from an EMBL/GenBank/DDBJ whole genome shotgun (WGS) entry which is preliminary data.</text>
</comment>
<dbReference type="SUPFAM" id="SSF53850">
    <property type="entry name" value="Periplasmic binding protein-like II"/>
    <property type="match status" value="1"/>
</dbReference>
<name>A0ABT7K0G8_9HYPH</name>